<name>A0A8C5N8M2_GOUWI</name>
<reference evidence="2" key="1">
    <citation type="submission" date="2020-06" db="EMBL/GenBank/DDBJ databases">
        <authorList>
            <consortium name="Wellcome Sanger Institute Data Sharing"/>
        </authorList>
    </citation>
    <scope>NUCLEOTIDE SEQUENCE [LARGE SCALE GENOMIC DNA]</scope>
</reference>
<evidence type="ECO:0000313" key="2">
    <source>
        <dbReference type="Ensembl" id="ENSGWIP00000037033.1"/>
    </source>
</evidence>
<evidence type="ECO:0000256" key="1">
    <source>
        <dbReference type="SAM" id="SignalP"/>
    </source>
</evidence>
<evidence type="ECO:0000313" key="3">
    <source>
        <dbReference type="Proteomes" id="UP000694680"/>
    </source>
</evidence>
<reference evidence="2" key="2">
    <citation type="submission" date="2025-08" db="UniProtKB">
        <authorList>
            <consortium name="Ensembl"/>
        </authorList>
    </citation>
    <scope>IDENTIFICATION</scope>
</reference>
<reference evidence="2" key="3">
    <citation type="submission" date="2025-09" db="UniProtKB">
        <authorList>
            <consortium name="Ensembl"/>
        </authorList>
    </citation>
    <scope>IDENTIFICATION</scope>
</reference>
<accession>A0A8C5N8M2</accession>
<organism evidence="2 3">
    <name type="scientific">Gouania willdenowi</name>
    <name type="common">Blunt-snouted clingfish</name>
    <name type="synonym">Lepadogaster willdenowi</name>
    <dbReference type="NCBI Taxonomy" id="441366"/>
    <lineage>
        <taxon>Eukaryota</taxon>
        <taxon>Metazoa</taxon>
        <taxon>Chordata</taxon>
        <taxon>Craniata</taxon>
        <taxon>Vertebrata</taxon>
        <taxon>Euteleostomi</taxon>
        <taxon>Actinopterygii</taxon>
        <taxon>Neopterygii</taxon>
        <taxon>Teleostei</taxon>
        <taxon>Neoteleostei</taxon>
        <taxon>Acanthomorphata</taxon>
        <taxon>Ovalentaria</taxon>
        <taxon>Blenniimorphae</taxon>
        <taxon>Blenniiformes</taxon>
        <taxon>Gobiesocoidei</taxon>
        <taxon>Gobiesocidae</taxon>
        <taxon>Gobiesocinae</taxon>
        <taxon>Gouania</taxon>
    </lineage>
</organism>
<dbReference type="Ensembl" id="ENSGWIT00000040336.1">
    <property type="protein sequence ID" value="ENSGWIP00000037033.1"/>
    <property type="gene ID" value="ENSGWIG00000019034.1"/>
</dbReference>
<keyword evidence="1" id="KW-0732">Signal</keyword>
<dbReference type="Gene3D" id="1.20.1250.10">
    <property type="match status" value="1"/>
</dbReference>
<dbReference type="SUPFAM" id="SSF47266">
    <property type="entry name" value="4-helical cytokines"/>
    <property type="match status" value="1"/>
</dbReference>
<proteinExistence type="predicted"/>
<gene>
    <name evidence="2" type="primary">LOC114465641</name>
</gene>
<dbReference type="Proteomes" id="UP000694680">
    <property type="component" value="Chromosome 6"/>
</dbReference>
<keyword evidence="3" id="KW-1185">Reference proteome</keyword>
<sequence>MMVLLLLSLLHIVALSSAATVSVPSSDNVVKMKSKVKWMAEQLVVRLNKDFQVPPNLMPASHVDDLDGLTSIVSMLDGYNSLLSETLGGVPQIKLEVSSLTEYLRYWGEEHCDKQRHKPSAWMQELHMMKESSHSVSMETINRLKTFLNLLMKNLEKLEKC</sequence>
<dbReference type="OrthoDB" id="8444189at2759"/>
<feature type="chain" id="PRO_5034870029" evidence="1">
    <location>
        <begin position="19"/>
        <end position="161"/>
    </location>
</feature>
<dbReference type="AlphaFoldDB" id="A0A8C5N8M2"/>
<dbReference type="CTD" id="100150233"/>
<feature type="signal peptide" evidence="1">
    <location>
        <begin position="1"/>
        <end position="18"/>
    </location>
</feature>
<dbReference type="InterPro" id="IPR009079">
    <property type="entry name" value="4_helix_cytokine-like_core"/>
</dbReference>
<protein>
    <submittedName>
        <fullName evidence="2">Leptin-like</fullName>
    </submittedName>
</protein>